<sequence length="54" mass="5923">MVPFVGDSTGDFALNINTLPTMIGVVVLGYTSHIFLPSLEGNMKVRKLRVCQEL</sequence>
<evidence type="ECO:0000313" key="4">
    <source>
        <dbReference type="WBParaSite" id="NBR_0000400101-mRNA-1"/>
    </source>
</evidence>
<gene>
    <name evidence="2" type="ORF">NBR_LOCUS4001</name>
</gene>
<evidence type="ECO:0000313" key="2">
    <source>
        <dbReference type="EMBL" id="VDL67590.1"/>
    </source>
</evidence>
<dbReference type="STRING" id="27835.A0A0N4XN99"/>
<evidence type="ECO:0000256" key="1">
    <source>
        <dbReference type="SAM" id="Phobius"/>
    </source>
</evidence>
<keyword evidence="1" id="KW-0812">Transmembrane</keyword>
<dbReference type="AlphaFoldDB" id="A0A0N4XN99"/>
<name>A0A0N4XN99_NIPBR</name>
<reference evidence="2 3" key="2">
    <citation type="submission" date="2018-11" db="EMBL/GenBank/DDBJ databases">
        <authorList>
            <consortium name="Pathogen Informatics"/>
        </authorList>
    </citation>
    <scope>NUCLEOTIDE SEQUENCE [LARGE SCALE GENOMIC DNA]</scope>
</reference>
<dbReference type="EMBL" id="UYSL01006773">
    <property type="protein sequence ID" value="VDL67590.1"/>
    <property type="molecule type" value="Genomic_DNA"/>
</dbReference>
<keyword evidence="3" id="KW-1185">Reference proteome</keyword>
<accession>A0A0N4XN99</accession>
<keyword evidence="1" id="KW-0472">Membrane</keyword>
<protein>
    <submittedName>
        <fullName evidence="4">Transporter</fullName>
    </submittedName>
</protein>
<reference evidence="4" key="1">
    <citation type="submission" date="2017-02" db="UniProtKB">
        <authorList>
            <consortium name="WormBaseParasite"/>
        </authorList>
    </citation>
    <scope>IDENTIFICATION</scope>
</reference>
<evidence type="ECO:0000313" key="3">
    <source>
        <dbReference type="Proteomes" id="UP000271162"/>
    </source>
</evidence>
<dbReference type="WBParaSite" id="NBR_0000400101-mRNA-1">
    <property type="protein sequence ID" value="NBR_0000400101-mRNA-1"/>
    <property type="gene ID" value="NBR_0000400101"/>
</dbReference>
<proteinExistence type="predicted"/>
<keyword evidence="1" id="KW-1133">Transmembrane helix</keyword>
<feature type="transmembrane region" description="Helical" evidence="1">
    <location>
        <begin position="20"/>
        <end position="39"/>
    </location>
</feature>
<dbReference type="Proteomes" id="UP000271162">
    <property type="component" value="Unassembled WGS sequence"/>
</dbReference>
<organism evidence="4">
    <name type="scientific">Nippostrongylus brasiliensis</name>
    <name type="common">Rat hookworm</name>
    <dbReference type="NCBI Taxonomy" id="27835"/>
    <lineage>
        <taxon>Eukaryota</taxon>
        <taxon>Metazoa</taxon>
        <taxon>Ecdysozoa</taxon>
        <taxon>Nematoda</taxon>
        <taxon>Chromadorea</taxon>
        <taxon>Rhabditida</taxon>
        <taxon>Rhabditina</taxon>
        <taxon>Rhabditomorpha</taxon>
        <taxon>Strongyloidea</taxon>
        <taxon>Heligmosomidae</taxon>
        <taxon>Nippostrongylus</taxon>
    </lineage>
</organism>